<organism evidence="3">
    <name type="scientific">Chaetomium thermophilum (strain DSM 1495 / CBS 144.50 / IMI 039719)</name>
    <name type="common">Thermochaetoides thermophila</name>
    <dbReference type="NCBI Taxonomy" id="759272"/>
    <lineage>
        <taxon>Eukaryota</taxon>
        <taxon>Fungi</taxon>
        <taxon>Dikarya</taxon>
        <taxon>Ascomycota</taxon>
        <taxon>Pezizomycotina</taxon>
        <taxon>Sordariomycetes</taxon>
        <taxon>Sordariomycetidae</taxon>
        <taxon>Sordariales</taxon>
        <taxon>Chaetomiaceae</taxon>
        <taxon>Thermochaetoides</taxon>
    </lineage>
</organism>
<feature type="compositionally biased region" description="Polar residues" evidence="1">
    <location>
        <begin position="136"/>
        <end position="145"/>
    </location>
</feature>
<sequence>MFESSDRQSQNEKTSHMVGRVTVTTTGYNAQDMEMKSGGSGIGSFIKMAANHGVTLVNTGVDSGSAGSDVGKCGTFESESDPAFTDGAGADREGRRRSYAAVAASANVTRTSSESTYAGVRQYKVGPSADAGLSCPHSSQNSGGSENHHGRGLSDVQFSPIFDTTDGNGPSSTSFSPILQTLDGSVTSHLHSSSPVFQTSNGTWSSQSPVSLNSKSSDGKESSQLTQPLLMLDTQNNKGPCHLQSSLKSKSRDDTTASHLQNPSQPSKNPDNITTSHLTSLTAPDATQSKIGSLCHTSAPDRNITLSEASRSHHSSLSRLNTNHPAASSRSHCAHDTQKNAPHEEPPRNYLSLSSSDRVANSEVRLSGTTYTPNIPLTQPSSAPIVPHHAHIPAVYTESHGPSGERRVAVRLPSLYAAEWVADHRALHLAGGCKCPVDFTMVELAIPNSELTPEELARLREWEEQVNLHSRPRHVSQATDESQQQLDPVARRIAEIERHFGRFDIPAAVPSTAACSPRSTPAPPLGFSSPHIHTAPTAGGTAVITHVAPAPGGGLGSPQPLPLLPLRPHPTPMPPFNIFNPAYPLYSTLATARDIVPENGAYEWDCPPRRLTPSQQSLLGGNMNRGEDLPTLLQGPGPFRTPGFEFPSAEQAAFISRIRAQQQQQRWTSSTGGAAANSILPPLPLCGLPIGAGPEGEERHVPAWEVCRLRTLREVSAQQEEAVGTAGGVDDKNEDETDSVLGRRGCCRRALSRGGCNQGQQPAQARGEVILREVLGVTRSFVSGSGSGSKVNAVGVIPLEPQLRAPSAVVVEEEETDDEVIGLGREQLDTQSDFGAGILLNDDGILMPQLHRRRASI</sequence>
<dbReference type="HOGENOM" id="CLU_333439_0_0_1"/>
<feature type="compositionally biased region" description="Polar residues" evidence="1">
    <location>
        <begin position="257"/>
        <end position="277"/>
    </location>
</feature>
<evidence type="ECO:0000313" key="2">
    <source>
        <dbReference type="EMBL" id="EGS19087.1"/>
    </source>
</evidence>
<protein>
    <submittedName>
        <fullName evidence="2">Uncharacterized protein</fullName>
    </submittedName>
</protein>
<name>G0SCG1_CHATD</name>
<feature type="compositionally biased region" description="Polar residues" evidence="1">
    <location>
        <begin position="321"/>
        <end position="331"/>
    </location>
</feature>
<evidence type="ECO:0000313" key="3">
    <source>
        <dbReference type="Proteomes" id="UP000008066"/>
    </source>
</evidence>
<gene>
    <name evidence="2" type="ORF">CTHT_0057090</name>
</gene>
<feature type="compositionally biased region" description="Basic and acidic residues" evidence="1">
    <location>
        <begin position="333"/>
        <end position="347"/>
    </location>
</feature>
<dbReference type="EMBL" id="GL988045">
    <property type="protein sequence ID" value="EGS19087.1"/>
    <property type="molecule type" value="Genomic_DNA"/>
</dbReference>
<reference evidence="2 3" key="1">
    <citation type="journal article" date="2011" name="Cell">
        <title>Insight into structure and assembly of the nuclear pore complex by utilizing the genome of a eukaryotic thermophile.</title>
        <authorList>
            <person name="Amlacher S."/>
            <person name="Sarges P."/>
            <person name="Flemming D."/>
            <person name="van Noort V."/>
            <person name="Kunze R."/>
            <person name="Devos D.P."/>
            <person name="Arumugam M."/>
            <person name="Bork P."/>
            <person name="Hurt E."/>
        </authorList>
    </citation>
    <scope>NUCLEOTIDE SEQUENCE [LARGE SCALE GENOMIC DNA]</scope>
    <source>
        <strain evidence="3">DSM 1495 / CBS 144.50 / IMI 039719</strain>
    </source>
</reference>
<feature type="compositionally biased region" description="Polar residues" evidence="1">
    <location>
        <begin position="165"/>
        <end position="248"/>
    </location>
</feature>
<feature type="region of interest" description="Disordered" evidence="1">
    <location>
        <begin position="130"/>
        <end position="277"/>
    </location>
</feature>
<feature type="region of interest" description="Disordered" evidence="1">
    <location>
        <begin position="719"/>
        <end position="739"/>
    </location>
</feature>
<accession>G0SCG1</accession>
<proteinExistence type="predicted"/>
<dbReference type="OrthoDB" id="3438093at2759"/>
<dbReference type="KEGG" id="cthr:CTHT_0057090"/>
<dbReference type="GeneID" id="18259747"/>
<feature type="region of interest" description="Disordered" evidence="1">
    <location>
        <begin position="308"/>
        <end position="359"/>
    </location>
</feature>
<dbReference type="RefSeq" id="XP_006696032.1">
    <property type="nucleotide sequence ID" value="XM_006695969.1"/>
</dbReference>
<dbReference type="AlphaFoldDB" id="G0SCG1"/>
<keyword evidence="3" id="KW-1185">Reference proteome</keyword>
<evidence type="ECO:0000256" key="1">
    <source>
        <dbReference type="SAM" id="MobiDB-lite"/>
    </source>
</evidence>
<dbReference type="STRING" id="759272.G0SCG1"/>
<dbReference type="Proteomes" id="UP000008066">
    <property type="component" value="Unassembled WGS sequence"/>
</dbReference>